<dbReference type="PROSITE" id="PS50883">
    <property type="entry name" value="EAL"/>
    <property type="match status" value="1"/>
</dbReference>
<dbReference type="SUPFAM" id="SSF55785">
    <property type="entry name" value="PYP-like sensor domain (PAS domain)"/>
    <property type="match status" value="1"/>
</dbReference>
<dbReference type="InterPro" id="IPR035919">
    <property type="entry name" value="EAL_sf"/>
</dbReference>
<dbReference type="InterPro" id="IPR029787">
    <property type="entry name" value="Nucleotide_cyclase"/>
</dbReference>
<organism evidence="6 7">
    <name type="scientific">Azospirillum cavernae</name>
    <dbReference type="NCBI Taxonomy" id="2320860"/>
    <lineage>
        <taxon>Bacteria</taxon>
        <taxon>Pseudomonadati</taxon>
        <taxon>Pseudomonadota</taxon>
        <taxon>Alphaproteobacteria</taxon>
        <taxon>Rhodospirillales</taxon>
        <taxon>Azospirillaceae</taxon>
        <taxon>Azospirillum</taxon>
    </lineage>
</organism>
<sequence>MVRHPALTCSGGKMDDLGATQLFNRSPFRQMWGRGGAMGGAMMRTMMLVRTRVFDFVVKHVFAMFSCATLLGAGAIILWNLHNSQTQLIFRLAEARNIDMTSALSVMFRDDVKKLLASAANPSPDGLRQLPESLDLSKRFLKILSGSRIAKVKIYSLDGTTLFSTDAKQIGENQGENAGFLQARSGSVVSNLVWRNRVNTFDGDRFNVHLLASYVPVVEGGRVVAVFEQYQDISDLVEQIDQSRVEQALVVLAVFSVVWVAFVWVVRRARGTVDVYVARLENVNHRLDERVAERTKELRRSEERFRSLSDMSSDFYWETDRDHRFTLHAASDGDEGASDHHPFVGKFYWEVQSVAADEVACKIQRAALDAHCSFRNVETKRRMPGDRDMCVSVSGDPVFSQDGAFLGYRGVGRDVTERRQSEERIRELAYHDQLTGLPNRTLLNDRLTVALADAARTNRFCAFVLVDLDQFKVLNDTRGHACGDRLLQQVASRLGENTRDGDTVARLGGDEFAIILKALAASSRDDLQQQAQQAVERLLSEIRIPYDLGDTVHHCTASIGIAVSDGRDLSIEDLLKQADLAMYKAKQSGGDGFHFFDDDLERSAVAAAALEADLRVALAERQFTLHLQPQVDFATQEIQAAEALIRWNHPVRGFVQPNEFIGQAERSGMIVPMGLWVLEESCAILADWKTRPELSRLVLSVNVSARQFQSDDFVAQAMDVFRRTGVDPRRLKIELTESVMADHPQKVSVAMSQLKELGVTFSLDDFGTGYSSLSYLSTLPIDQLKIDRSFVSGIGQGARGLLICTATISLARSLNLTVVAEGVETEAEAHLLGDVHRCDLLQGYLFGRPMPRQDFEALCLRSPKGRQRAIRSIA</sequence>
<comment type="caution">
    <text evidence="6">The sequence shown here is derived from an EMBL/GenBank/DDBJ whole genome shotgun (WGS) entry which is preliminary data.</text>
</comment>
<dbReference type="Gene3D" id="3.30.450.20">
    <property type="entry name" value="PAS domain"/>
    <property type="match status" value="1"/>
</dbReference>
<feature type="domain" description="GGDEF" evidence="5">
    <location>
        <begin position="459"/>
        <end position="598"/>
    </location>
</feature>
<evidence type="ECO:0000256" key="1">
    <source>
        <dbReference type="SAM" id="Coils"/>
    </source>
</evidence>
<feature type="domain" description="PAC" evidence="3">
    <location>
        <begin position="375"/>
        <end position="427"/>
    </location>
</feature>
<dbReference type="Pfam" id="PF00563">
    <property type="entry name" value="EAL"/>
    <property type="match status" value="1"/>
</dbReference>
<reference evidence="6 7" key="1">
    <citation type="submission" date="2018-09" db="EMBL/GenBank/DDBJ databases">
        <authorList>
            <person name="Zhu H."/>
        </authorList>
    </citation>
    <scope>NUCLEOTIDE SEQUENCE [LARGE SCALE GENOMIC DNA]</scope>
    <source>
        <strain evidence="6 7">K2W22B-5</strain>
    </source>
</reference>
<keyword evidence="7" id="KW-1185">Reference proteome</keyword>
<keyword evidence="2" id="KW-1133">Transmembrane helix</keyword>
<keyword evidence="2" id="KW-0472">Membrane</keyword>
<evidence type="ECO:0000313" key="7">
    <source>
        <dbReference type="Proteomes" id="UP000283458"/>
    </source>
</evidence>
<keyword evidence="2" id="KW-0812">Transmembrane</keyword>
<dbReference type="AlphaFoldDB" id="A0A418VXE0"/>
<dbReference type="InterPro" id="IPR000160">
    <property type="entry name" value="GGDEF_dom"/>
</dbReference>
<dbReference type="Proteomes" id="UP000283458">
    <property type="component" value="Unassembled WGS sequence"/>
</dbReference>
<name>A0A418VXE0_9PROT</name>
<accession>A0A418VXE0</accession>
<dbReference type="Gene3D" id="3.20.20.450">
    <property type="entry name" value="EAL domain"/>
    <property type="match status" value="1"/>
</dbReference>
<evidence type="ECO:0000256" key="2">
    <source>
        <dbReference type="SAM" id="Phobius"/>
    </source>
</evidence>
<dbReference type="SUPFAM" id="SSF141868">
    <property type="entry name" value="EAL domain-like"/>
    <property type="match status" value="1"/>
</dbReference>
<dbReference type="SMART" id="SM00267">
    <property type="entry name" value="GGDEF"/>
    <property type="match status" value="1"/>
</dbReference>
<dbReference type="NCBIfam" id="TIGR00254">
    <property type="entry name" value="GGDEF"/>
    <property type="match status" value="1"/>
</dbReference>
<dbReference type="Pfam" id="PF00990">
    <property type="entry name" value="GGDEF"/>
    <property type="match status" value="1"/>
</dbReference>
<feature type="transmembrane region" description="Helical" evidence="2">
    <location>
        <begin position="248"/>
        <end position="266"/>
    </location>
</feature>
<feature type="transmembrane region" description="Helical" evidence="2">
    <location>
        <begin position="61"/>
        <end position="81"/>
    </location>
</feature>
<dbReference type="EMBL" id="QYUL01000002">
    <property type="protein sequence ID" value="RJF81843.1"/>
    <property type="molecule type" value="Genomic_DNA"/>
</dbReference>
<feature type="coiled-coil region" evidence="1">
    <location>
        <begin position="277"/>
        <end position="304"/>
    </location>
</feature>
<dbReference type="PROSITE" id="PS50113">
    <property type="entry name" value="PAC"/>
    <property type="match status" value="1"/>
</dbReference>
<proteinExistence type="predicted"/>
<dbReference type="Gene3D" id="3.30.70.270">
    <property type="match status" value="1"/>
</dbReference>
<dbReference type="PROSITE" id="PS50887">
    <property type="entry name" value="GGDEF"/>
    <property type="match status" value="1"/>
</dbReference>
<evidence type="ECO:0000259" key="5">
    <source>
        <dbReference type="PROSITE" id="PS50887"/>
    </source>
</evidence>
<dbReference type="CDD" id="cd01948">
    <property type="entry name" value="EAL"/>
    <property type="match status" value="1"/>
</dbReference>
<keyword evidence="1" id="KW-0175">Coiled coil</keyword>
<dbReference type="InterPro" id="IPR035965">
    <property type="entry name" value="PAS-like_dom_sf"/>
</dbReference>
<dbReference type="CDD" id="cd01949">
    <property type="entry name" value="GGDEF"/>
    <property type="match status" value="1"/>
</dbReference>
<dbReference type="PANTHER" id="PTHR44757">
    <property type="entry name" value="DIGUANYLATE CYCLASE DGCP"/>
    <property type="match status" value="1"/>
</dbReference>
<dbReference type="InterPro" id="IPR043128">
    <property type="entry name" value="Rev_trsase/Diguanyl_cyclase"/>
</dbReference>
<evidence type="ECO:0000259" key="4">
    <source>
        <dbReference type="PROSITE" id="PS50883"/>
    </source>
</evidence>
<protein>
    <submittedName>
        <fullName evidence="6">Bifunctional diguanylate cyclase/phosphodiesterase</fullName>
    </submittedName>
</protein>
<dbReference type="SUPFAM" id="SSF55073">
    <property type="entry name" value="Nucleotide cyclase"/>
    <property type="match status" value="1"/>
</dbReference>
<dbReference type="PANTHER" id="PTHR44757:SF2">
    <property type="entry name" value="BIOFILM ARCHITECTURE MAINTENANCE PROTEIN MBAA"/>
    <property type="match status" value="1"/>
</dbReference>
<feature type="domain" description="EAL" evidence="4">
    <location>
        <begin position="607"/>
        <end position="863"/>
    </location>
</feature>
<evidence type="ECO:0000313" key="6">
    <source>
        <dbReference type="EMBL" id="RJF81843.1"/>
    </source>
</evidence>
<evidence type="ECO:0000259" key="3">
    <source>
        <dbReference type="PROSITE" id="PS50113"/>
    </source>
</evidence>
<gene>
    <name evidence="6" type="ORF">D3877_17230</name>
</gene>
<dbReference type="InterPro" id="IPR000700">
    <property type="entry name" value="PAS-assoc_C"/>
</dbReference>
<dbReference type="InterPro" id="IPR001633">
    <property type="entry name" value="EAL_dom"/>
</dbReference>
<dbReference type="InterPro" id="IPR052155">
    <property type="entry name" value="Biofilm_reg_signaling"/>
</dbReference>
<dbReference type="SMART" id="SM00052">
    <property type="entry name" value="EAL"/>
    <property type="match status" value="1"/>
</dbReference>